<evidence type="ECO:0000313" key="1">
    <source>
        <dbReference type="EMBL" id="AJP74358.1"/>
    </source>
</evidence>
<dbReference type="EMBL" id="CP010836">
    <property type="protein sequence ID" value="AJP74358.1"/>
    <property type="molecule type" value="Genomic_DNA"/>
</dbReference>
<sequence>MAKLAPSRAADAIDAVIDYLIPTSTINRRFWAPGKEYNTGQYRPYPVTIRNARRAEEPITLDTHGFCLSSQPSAIRDFRDADALGGYPAEVIAITQRLTGADLVVPMGGQLRSPVISGTGIQPPAAEAHVDFNTRSAQKLARRLYDTAAPDGLGYDRFIAFSLWRTFSAPPQDWPLALCDFRSVGDEDAVANVKVDVDEIPTGDALFAPIPGEDEMMAATIFHHNPAHRWWYFPDMTADEVIFIKFHDSDHARAWRAPHTAFHDSSRPDAVTRESYEFRAIAYFSKTARPA</sequence>
<organism evidence="1 2">
    <name type="scientific">Sphingomonas hengshuiensis</name>
    <dbReference type="NCBI Taxonomy" id="1609977"/>
    <lineage>
        <taxon>Bacteria</taxon>
        <taxon>Pseudomonadati</taxon>
        <taxon>Pseudomonadota</taxon>
        <taxon>Alphaproteobacteria</taxon>
        <taxon>Sphingomonadales</taxon>
        <taxon>Sphingomonadaceae</taxon>
        <taxon>Sphingomonas</taxon>
    </lineage>
</organism>
<dbReference type="PANTHER" id="PTHR34598">
    <property type="entry name" value="BLL6449 PROTEIN"/>
    <property type="match status" value="1"/>
</dbReference>
<dbReference type="AlphaFoldDB" id="A0A7U5CV21"/>
<reference evidence="1 2" key="1">
    <citation type="journal article" date="2015" name="Int. J. Syst. Evol. Microbiol.">
        <title>Sphingomonas hengshuiensis sp. nov., isolated from lake wetland.</title>
        <authorList>
            <person name="Wei S."/>
            <person name="Wang T."/>
            <person name="Liu H."/>
            <person name="Zhang C."/>
            <person name="Guo J."/>
            <person name="Wang Q."/>
            <person name="Liang K."/>
            <person name="Zhang Z."/>
        </authorList>
    </citation>
    <scope>NUCLEOTIDE SEQUENCE [LARGE SCALE GENOMIC DNA]</scope>
    <source>
        <strain evidence="1 2">WHSC-8</strain>
    </source>
</reference>
<reference evidence="1 2" key="2">
    <citation type="submission" date="2015-02" db="EMBL/GenBank/DDBJ databases">
        <title>The complete genome of Sphingomonas hengshuiensis sp. WHSC-8 isolated from soil of Hengshui Lake.</title>
        <authorList>
            <person name="Wei S."/>
            <person name="Guo J."/>
            <person name="Su C."/>
            <person name="Wu R."/>
            <person name="Zhang Z."/>
            <person name="Liang K."/>
            <person name="Li H."/>
            <person name="Wang T."/>
            <person name="Liu H."/>
            <person name="Zhang C."/>
            <person name="Li Z."/>
            <person name="Wang Q."/>
            <person name="Meng J."/>
        </authorList>
    </citation>
    <scope>NUCLEOTIDE SEQUENCE [LARGE SCALE GENOMIC DNA]</scope>
    <source>
        <strain evidence="1 2">WHSC-8</strain>
    </source>
</reference>
<dbReference type="GO" id="GO:0016491">
    <property type="term" value="F:oxidoreductase activity"/>
    <property type="evidence" value="ECO:0007669"/>
    <property type="project" value="InterPro"/>
</dbReference>
<protein>
    <recommendedName>
        <fullName evidence="3">Methyltransferase</fullName>
    </recommendedName>
</protein>
<proteinExistence type="predicted"/>
<dbReference type="Proteomes" id="UP000032300">
    <property type="component" value="Chromosome"/>
</dbReference>
<gene>
    <name evidence="1" type="ORF">TS85_07885</name>
</gene>
<dbReference type="NCBIfam" id="NF041278">
    <property type="entry name" value="CmcJ_NvfI_EfuI"/>
    <property type="match status" value="1"/>
</dbReference>
<name>A0A7U5CV21_9SPHN</name>
<dbReference type="PANTHER" id="PTHR34598:SF3">
    <property type="entry name" value="OXIDOREDUCTASE AN1597"/>
    <property type="match status" value="1"/>
</dbReference>
<accession>A0A7U5CV21</accession>
<dbReference type="InterPro" id="IPR044053">
    <property type="entry name" value="AsaB-like"/>
</dbReference>
<keyword evidence="2" id="KW-1185">Reference proteome</keyword>
<evidence type="ECO:0008006" key="3">
    <source>
        <dbReference type="Google" id="ProtNLM"/>
    </source>
</evidence>
<evidence type="ECO:0000313" key="2">
    <source>
        <dbReference type="Proteomes" id="UP000032300"/>
    </source>
</evidence>
<dbReference type="KEGG" id="sphi:TS85_07885"/>